<evidence type="ECO:0000313" key="2">
    <source>
        <dbReference type="Proteomes" id="UP001373714"/>
    </source>
</evidence>
<organism evidence="1 2">
    <name type="scientific">Orbilia blumenaviensis</name>
    <dbReference type="NCBI Taxonomy" id="1796055"/>
    <lineage>
        <taxon>Eukaryota</taxon>
        <taxon>Fungi</taxon>
        <taxon>Dikarya</taxon>
        <taxon>Ascomycota</taxon>
        <taxon>Pezizomycotina</taxon>
        <taxon>Orbiliomycetes</taxon>
        <taxon>Orbiliales</taxon>
        <taxon>Orbiliaceae</taxon>
        <taxon>Orbilia</taxon>
    </lineage>
</organism>
<dbReference type="EMBL" id="JAVHNS010000013">
    <property type="protein sequence ID" value="KAK6337582.1"/>
    <property type="molecule type" value="Genomic_DNA"/>
</dbReference>
<evidence type="ECO:0000313" key="1">
    <source>
        <dbReference type="EMBL" id="KAK6337582.1"/>
    </source>
</evidence>
<name>A0AAV9UAM0_9PEZI</name>
<gene>
    <name evidence="1" type="ORF">TWF730_002977</name>
</gene>
<accession>A0AAV9UAM0</accession>
<sequence length="82" mass="8433">MTAHRAIALPTEEATTVYGQAISGTHTTTLTEGSDVPVTTVAPVAASDPICTVSFTQIEHFLSGTMVIGGCVDAEKPESLTV</sequence>
<comment type="caution">
    <text evidence="1">The sequence shown here is derived from an EMBL/GenBank/DDBJ whole genome shotgun (WGS) entry which is preliminary data.</text>
</comment>
<keyword evidence="2" id="KW-1185">Reference proteome</keyword>
<dbReference type="Proteomes" id="UP001373714">
    <property type="component" value="Unassembled WGS sequence"/>
</dbReference>
<dbReference type="AlphaFoldDB" id="A0AAV9UAM0"/>
<reference evidence="1 2" key="1">
    <citation type="submission" date="2019-10" db="EMBL/GenBank/DDBJ databases">
        <authorList>
            <person name="Palmer J.M."/>
        </authorList>
    </citation>
    <scope>NUCLEOTIDE SEQUENCE [LARGE SCALE GENOMIC DNA]</scope>
    <source>
        <strain evidence="1 2">TWF730</strain>
    </source>
</reference>
<proteinExistence type="predicted"/>
<protein>
    <submittedName>
        <fullName evidence="1">Uncharacterized protein</fullName>
    </submittedName>
</protein>